<feature type="compositionally biased region" description="Acidic residues" evidence="2">
    <location>
        <begin position="212"/>
        <end position="231"/>
    </location>
</feature>
<feature type="region of interest" description="Disordered" evidence="2">
    <location>
        <begin position="210"/>
        <end position="249"/>
    </location>
</feature>
<dbReference type="EMBL" id="WVTA01000003">
    <property type="protein sequence ID" value="KAK3215369.1"/>
    <property type="molecule type" value="Genomic_DNA"/>
</dbReference>
<keyword evidence="1" id="KW-0862">Zinc</keyword>
<dbReference type="GO" id="GO:0008270">
    <property type="term" value="F:zinc ion binding"/>
    <property type="evidence" value="ECO:0007669"/>
    <property type="project" value="UniProtKB-KW"/>
</dbReference>
<protein>
    <recommendedName>
        <fullName evidence="3">C3H1-type domain-containing protein</fullName>
    </recommendedName>
</protein>
<feature type="compositionally biased region" description="Basic and acidic residues" evidence="2">
    <location>
        <begin position="340"/>
        <end position="355"/>
    </location>
</feature>
<evidence type="ECO:0000256" key="1">
    <source>
        <dbReference type="PROSITE-ProRule" id="PRU00723"/>
    </source>
</evidence>
<dbReference type="AlphaFoldDB" id="A0AAN6M682"/>
<feature type="region of interest" description="Disordered" evidence="2">
    <location>
        <begin position="315"/>
        <end position="381"/>
    </location>
</feature>
<accession>A0AAN6M682</accession>
<evidence type="ECO:0000313" key="4">
    <source>
        <dbReference type="EMBL" id="KAK3215369.1"/>
    </source>
</evidence>
<feature type="compositionally biased region" description="Low complexity" evidence="2">
    <location>
        <begin position="485"/>
        <end position="494"/>
    </location>
</feature>
<feature type="compositionally biased region" description="Polar residues" evidence="2">
    <location>
        <begin position="324"/>
        <end position="339"/>
    </location>
</feature>
<keyword evidence="1" id="KW-0863">Zinc-finger</keyword>
<feature type="region of interest" description="Disordered" evidence="2">
    <location>
        <begin position="441"/>
        <end position="527"/>
    </location>
</feature>
<gene>
    <name evidence="4" type="ORF">GRF29_19g3025424</name>
</gene>
<dbReference type="InterPro" id="IPR000571">
    <property type="entry name" value="Znf_CCCH"/>
</dbReference>
<feature type="domain" description="C3H1-type" evidence="3">
    <location>
        <begin position="145"/>
        <end position="167"/>
    </location>
</feature>
<feature type="region of interest" description="Disordered" evidence="2">
    <location>
        <begin position="269"/>
        <end position="302"/>
    </location>
</feature>
<proteinExistence type="predicted"/>
<name>A0AAN6M682_9PLEO</name>
<feature type="zinc finger region" description="C3H1-type" evidence="1">
    <location>
        <begin position="145"/>
        <end position="167"/>
    </location>
</feature>
<keyword evidence="5" id="KW-1185">Reference proteome</keyword>
<feature type="compositionally biased region" description="Acidic residues" evidence="2">
    <location>
        <begin position="517"/>
        <end position="527"/>
    </location>
</feature>
<evidence type="ECO:0000259" key="3">
    <source>
        <dbReference type="PROSITE" id="PS50103"/>
    </source>
</evidence>
<reference evidence="4 5" key="1">
    <citation type="submission" date="2021-02" db="EMBL/GenBank/DDBJ databases">
        <title>Genome assembly of Pseudopithomyces chartarum.</title>
        <authorList>
            <person name="Jauregui R."/>
            <person name="Singh J."/>
            <person name="Voisey C."/>
        </authorList>
    </citation>
    <scope>NUCLEOTIDE SEQUENCE [LARGE SCALE GENOMIC DNA]</scope>
    <source>
        <strain evidence="4 5">AGR01</strain>
    </source>
</reference>
<comment type="caution">
    <text evidence="4">The sequence shown here is derived from an EMBL/GenBank/DDBJ whole genome shotgun (WGS) entry which is preliminary data.</text>
</comment>
<organism evidence="4 5">
    <name type="scientific">Pseudopithomyces chartarum</name>
    <dbReference type="NCBI Taxonomy" id="1892770"/>
    <lineage>
        <taxon>Eukaryota</taxon>
        <taxon>Fungi</taxon>
        <taxon>Dikarya</taxon>
        <taxon>Ascomycota</taxon>
        <taxon>Pezizomycotina</taxon>
        <taxon>Dothideomycetes</taxon>
        <taxon>Pleosporomycetidae</taxon>
        <taxon>Pleosporales</taxon>
        <taxon>Massarineae</taxon>
        <taxon>Didymosphaeriaceae</taxon>
        <taxon>Pseudopithomyces</taxon>
    </lineage>
</organism>
<dbReference type="PROSITE" id="PS50103">
    <property type="entry name" value="ZF_C3H1"/>
    <property type="match status" value="1"/>
</dbReference>
<feature type="compositionally biased region" description="Basic residues" evidence="2">
    <location>
        <begin position="460"/>
        <end position="470"/>
    </location>
</feature>
<evidence type="ECO:0000313" key="5">
    <source>
        <dbReference type="Proteomes" id="UP001280581"/>
    </source>
</evidence>
<feature type="compositionally biased region" description="Low complexity" evidence="2">
    <location>
        <begin position="279"/>
        <end position="290"/>
    </location>
</feature>
<dbReference type="Proteomes" id="UP001280581">
    <property type="component" value="Unassembled WGS sequence"/>
</dbReference>
<evidence type="ECO:0000256" key="2">
    <source>
        <dbReference type="SAM" id="MobiDB-lite"/>
    </source>
</evidence>
<keyword evidence="1" id="KW-0479">Metal-binding</keyword>
<sequence length="527" mass="59079">MHKYCIPTRQLAPRGAPATSMSPNNVLPLEKQDESYSLMGIDPDVQPLFDLCGFVCGCPEFWSSLSTTESGQSVPDPAQQLAHLLHAHYSHIADLSNTPTTQWTPVPVSAGLPQAYSVRELRHPIVKPTVRQKPRAGPSHVFKETCIFWYHGRCKNGDACEREHALNYNWPVRAPPGYSHNSRQCKLLFCPFRSDLAEFMQKYYPNSRVELKEEEATDTEEDDEVTDDDSMSDLLTSPSESHDGETSDYDEAAIDHNSNYVNFHRTTRDIPGIKSEPESASSATSHTTSAFTPLGTPEFAGPERQGLTLIAHTRDEGQDAPSHPQFNQQAHSSQATQKPTKQDRKAIAGANKEKSPSTLLAARHGTQRTSRETSSSPELERKPMTEYQVLYRLNLVALDGEIARELGYHDIEDVQGIFERGTYEERSEIWDLYSRIRLRRGPPPAASADLLYRDDAIPFNRKKQKSKNKREKQESGPKGSKRQRLQSLSQSGQLTHRSHQLPARPTMPAEPEKGEDTEGSASMDESE</sequence>